<dbReference type="EMBL" id="MU004231">
    <property type="protein sequence ID" value="KAF2673019.1"/>
    <property type="molecule type" value="Genomic_DNA"/>
</dbReference>
<evidence type="ECO:0000313" key="2">
    <source>
        <dbReference type="Proteomes" id="UP000799302"/>
    </source>
</evidence>
<protein>
    <submittedName>
        <fullName evidence="1">Uncharacterized protein</fullName>
    </submittedName>
</protein>
<sequence>MELTPDRLIAIEEIRQKNPRFLFRTFSESSGRRREMGFIPDQEVPVLNSGESIVPLGYLKFRTRACLKRRIHDIQDLEKMVHDHIGAKYCETEFTSWTPSIVLVLAYACQKFRNGENDVGIAMLDTYQPGVYAYPVHALHLCSGCCRMGVEYLVHGVIRHPKFSSVLLKSWLHTGWMPSVEIARGIWGYGVRDPKWAGPAARSKAFTSDELDMIVRVVQLYARREQRDMAIALTAALLNMRCRPWHRRPELYEQAWTKVFNALREHGYDFKDPDKPVPILAPAGHVAGESFSDIHEFLNFLRPVHDKPRVHEPQREEWQIAIDRSRNM</sequence>
<name>A0A6A6UL76_9PEZI</name>
<proteinExistence type="predicted"/>
<keyword evidence="2" id="KW-1185">Reference proteome</keyword>
<dbReference type="AlphaFoldDB" id="A0A6A6UL76"/>
<reference evidence="1" key="1">
    <citation type="journal article" date="2020" name="Stud. Mycol.">
        <title>101 Dothideomycetes genomes: a test case for predicting lifestyles and emergence of pathogens.</title>
        <authorList>
            <person name="Haridas S."/>
            <person name="Albert R."/>
            <person name="Binder M."/>
            <person name="Bloem J."/>
            <person name="Labutti K."/>
            <person name="Salamov A."/>
            <person name="Andreopoulos B."/>
            <person name="Baker S."/>
            <person name="Barry K."/>
            <person name="Bills G."/>
            <person name="Bluhm B."/>
            <person name="Cannon C."/>
            <person name="Castanera R."/>
            <person name="Culley D."/>
            <person name="Daum C."/>
            <person name="Ezra D."/>
            <person name="Gonzalez J."/>
            <person name="Henrissat B."/>
            <person name="Kuo A."/>
            <person name="Liang C."/>
            <person name="Lipzen A."/>
            <person name="Lutzoni F."/>
            <person name="Magnuson J."/>
            <person name="Mondo S."/>
            <person name="Nolan M."/>
            <person name="Ohm R."/>
            <person name="Pangilinan J."/>
            <person name="Park H.-J."/>
            <person name="Ramirez L."/>
            <person name="Alfaro M."/>
            <person name="Sun H."/>
            <person name="Tritt A."/>
            <person name="Yoshinaga Y."/>
            <person name="Zwiers L.-H."/>
            <person name="Turgeon B."/>
            <person name="Goodwin S."/>
            <person name="Spatafora J."/>
            <person name="Crous P."/>
            <person name="Grigoriev I."/>
        </authorList>
    </citation>
    <scope>NUCLEOTIDE SEQUENCE</scope>
    <source>
        <strain evidence="1">CBS 115976</strain>
    </source>
</reference>
<accession>A0A6A6UL76</accession>
<gene>
    <name evidence="1" type="ORF">BT63DRAFT_466579</name>
</gene>
<organism evidence="1 2">
    <name type="scientific">Microthyrium microscopicum</name>
    <dbReference type="NCBI Taxonomy" id="703497"/>
    <lineage>
        <taxon>Eukaryota</taxon>
        <taxon>Fungi</taxon>
        <taxon>Dikarya</taxon>
        <taxon>Ascomycota</taxon>
        <taxon>Pezizomycotina</taxon>
        <taxon>Dothideomycetes</taxon>
        <taxon>Dothideomycetes incertae sedis</taxon>
        <taxon>Microthyriales</taxon>
        <taxon>Microthyriaceae</taxon>
        <taxon>Microthyrium</taxon>
    </lineage>
</organism>
<dbReference type="Proteomes" id="UP000799302">
    <property type="component" value="Unassembled WGS sequence"/>
</dbReference>
<evidence type="ECO:0000313" key="1">
    <source>
        <dbReference type="EMBL" id="KAF2673019.1"/>
    </source>
</evidence>